<dbReference type="EMBL" id="BQKA01000050">
    <property type="protein sequence ID" value="GJM51336.1"/>
    <property type="molecule type" value="Genomic_DNA"/>
</dbReference>
<organism evidence="1 3">
    <name type="scientific">Capnocytophaga catalasegens</name>
    <dbReference type="NCBI Taxonomy" id="1004260"/>
    <lineage>
        <taxon>Bacteria</taxon>
        <taxon>Pseudomonadati</taxon>
        <taxon>Bacteroidota</taxon>
        <taxon>Flavobacteriia</taxon>
        <taxon>Flavobacteriales</taxon>
        <taxon>Flavobacteriaceae</taxon>
        <taxon>Capnocytophaga</taxon>
    </lineage>
</organism>
<comment type="caution">
    <text evidence="1">The sequence shown here is derived from an EMBL/GenBank/DDBJ whole genome shotgun (WGS) entry which is preliminary data.</text>
</comment>
<proteinExistence type="predicted"/>
<evidence type="ECO:0000313" key="1">
    <source>
        <dbReference type="EMBL" id="GJM51336.1"/>
    </source>
</evidence>
<dbReference type="Proteomes" id="UP001208692">
    <property type="component" value="Unassembled WGS sequence"/>
</dbReference>
<dbReference type="Proteomes" id="UP001207736">
    <property type="component" value="Unassembled WGS sequence"/>
</dbReference>
<accession>A0AAV5B0A0</accession>
<evidence type="ECO:0008006" key="5">
    <source>
        <dbReference type="Google" id="ProtNLM"/>
    </source>
</evidence>
<dbReference type="AlphaFoldDB" id="A0AAV5B0A0"/>
<gene>
    <name evidence="1" type="ORF">RCZ15_23090</name>
    <name evidence="2" type="ORF">RCZ16_15640</name>
</gene>
<name>A0AAV5B0A0_9FLAO</name>
<sequence length="151" mass="17376">MDNLSKLAFLSAEMLLGKFPLVEKKNVALVLANKSASLDTDVKHQQSITDSVNYYPSPAVFVYTLPNICLGEISIRHQLQTENVFFVFDQFPADFFSQYAQILFKENKTDKVFCGWVEFFQDNYEAFAYLVSQKSGLYEHNSLMVKQLFTK</sequence>
<protein>
    <recommendedName>
        <fullName evidence="5">3-oxoacyl-ACP synthase</fullName>
    </recommendedName>
</protein>
<reference evidence="1 4" key="1">
    <citation type="submission" date="2021-11" db="EMBL/GenBank/DDBJ databases">
        <title>Draft genome sequence of Capnocytophaga sp. strain KC07075 isolated from cat oral cavity.</title>
        <authorList>
            <person name="Suzuki M."/>
            <person name="Imaoka K."/>
            <person name="Kimura M."/>
            <person name="Morikawa S."/>
            <person name="Maeda K."/>
        </authorList>
    </citation>
    <scope>NUCLEOTIDE SEQUENCE</scope>
    <source>
        <strain evidence="1">KC07075</strain>
        <strain evidence="2 4">KC07079</strain>
    </source>
</reference>
<dbReference type="EMBL" id="BQKB01000031">
    <property type="protein sequence ID" value="GJM53247.1"/>
    <property type="molecule type" value="Genomic_DNA"/>
</dbReference>
<evidence type="ECO:0000313" key="3">
    <source>
        <dbReference type="Proteomes" id="UP001207736"/>
    </source>
</evidence>
<evidence type="ECO:0000313" key="4">
    <source>
        <dbReference type="Proteomes" id="UP001208692"/>
    </source>
</evidence>
<keyword evidence="4" id="KW-1185">Reference proteome</keyword>
<evidence type="ECO:0000313" key="2">
    <source>
        <dbReference type="EMBL" id="GJM53247.1"/>
    </source>
</evidence>